<dbReference type="EC" id="3.6.1.56" evidence="13"/>
<keyword evidence="8" id="KW-0539">Nucleus</keyword>
<evidence type="ECO:0000256" key="13">
    <source>
        <dbReference type="ARBA" id="ARBA00026103"/>
    </source>
</evidence>
<dbReference type="PROSITE" id="PS00893">
    <property type="entry name" value="NUDIX_BOX"/>
    <property type="match status" value="1"/>
</dbReference>
<evidence type="ECO:0000256" key="1">
    <source>
        <dbReference type="ARBA" id="ARBA00001946"/>
    </source>
</evidence>
<dbReference type="PRINTS" id="PR01403">
    <property type="entry name" value="8OXTPHPHTASE"/>
</dbReference>
<dbReference type="InterPro" id="IPR020084">
    <property type="entry name" value="NUDIX_hydrolase_CS"/>
</dbReference>
<comment type="caution">
    <text evidence="25">The sequence shown here is derived from an EMBL/GenBank/DDBJ whole genome shotgun (WGS) entry which is preliminary data.</text>
</comment>
<evidence type="ECO:0000256" key="17">
    <source>
        <dbReference type="ARBA" id="ARBA00030682"/>
    </source>
</evidence>
<comment type="catalytic activity">
    <reaction evidence="9">
        <text>8-oxo-dATP + H2O = 8-oxo-dAMP + diphosphate + H(+)</text>
        <dbReference type="Rhea" id="RHEA:65396"/>
        <dbReference type="ChEBI" id="CHEBI:15377"/>
        <dbReference type="ChEBI" id="CHEBI:15378"/>
        <dbReference type="ChEBI" id="CHEBI:33019"/>
        <dbReference type="ChEBI" id="CHEBI:71361"/>
        <dbReference type="ChEBI" id="CHEBI:172871"/>
    </reaction>
    <physiologicalReaction direction="left-to-right" evidence="9">
        <dbReference type="Rhea" id="RHEA:65397"/>
    </physiologicalReaction>
</comment>
<gene>
    <name evidence="25" type="ORF">ODALV1_LOCUS19745</name>
</gene>
<comment type="function">
    <text evidence="23">Oxidized purine nucleoside triphosphate hydrolase which is a prominent sanitizer of the oxidized nucleotide pool. Catalyzes the hydrolysis of 2-oxo-dATP (2-hydroxy-dATP) into 2-oxo-dAMP. Also has a significant hydrolase activity toward 2-oxo-ATP, 8-oxo-dGTP and 8-oxo-dATP. Through the hydrolysis of oxidized purine nucleoside triphosphates, prevents their incorporation into DNA and the subsequent transversions A:T to C:G and G:C to T:A. Also catalyzes the hydrolysis of methylated purine nucleoside triphosphate preventing their integration into DNA. Through this antimutagenic activity protects cells from oxidative stress.</text>
</comment>
<evidence type="ECO:0000256" key="20">
    <source>
        <dbReference type="ARBA" id="ARBA00048002"/>
    </source>
</evidence>
<comment type="cofactor">
    <cofactor evidence="1">
        <name>Mg(2+)</name>
        <dbReference type="ChEBI" id="CHEBI:18420"/>
    </cofactor>
</comment>
<dbReference type="InterPro" id="IPR000086">
    <property type="entry name" value="NUDIX_hydrolase_dom"/>
</dbReference>
<dbReference type="EMBL" id="CAXLJM020000068">
    <property type="protein sequence ID" value="CAL8122314.1"/>
    <property type="molecule type" value="Genomic_DNA"/>
</dbReference>
<protein>
    <recommendedName>
        <fullName evidence="14">Oxidized purine nucleoside triphosphate hydrolase</fullName>
        <ecNumber evidence="13">3.6.1.56</ecNumber>
    </recommendedName>
    <alternativeName>
        <fullName evidence="18">2-hydroxy-dATP diphosphatase</fullName>
    </alternativeName>
    <alternativeName>
        <fullName evidence="17">7,8-dihydro-8-oxoguanine triphosphatase</fullName>
    </alternativeName>
    <alternativeName>
        <fullName evidence="16">8-oxo-dGTPase</fullName>
    </alternativeName>
    <alternativeName>
        <fullName evidence="19">Methylated purine nucleoside triphosphate hydrolase</fullName>
    </alternativeName>
    <alternativeName>
        <fullName evidence="15">Nucleoside diphosphate-linked moiety X motif 1</fullName>
    </alternativeName>
</protein>
<evidence type="ECO:0000256" key="12">
    <source>
        <dbReference type="ARBA" id="ARBA00024596"/>
    </source>
</evidence>
<dbReference type="Pfam" id="PF00293">
    <property type="entry name" value="NUDIX"/>
    <property type="match status" value="1"/>
</dbReference>
<comment type="catalytic activity">
    <reaction evidence="21">
        <text>O(6)-methyl-dGTP + H2O = O(6)-methyl-dGMP + diphosphate + H(+)</text>
        <dbReference type="Rhea" id="RHEA:67600"/>
        <dbReference type="ChEBI" id="CHEBI:15377"/>
        <dbReference type="ChEBI" id="CHEBI:15378"/>
        <dbReference type="ChEBI" id="CHEBI:33019"/>
        <dbReference type="ChEBI" id="CHEBI:169974"/>
        <dbReference type="ChEBI" id="CHEBI:169975"/>
    </reaction>
    <physiologicalReaction direction="left-to-right" evidence="21">
        <dbReference type="Rhea" id="RHEA:67601"/>
    </physiologicalReaction>
</comment>
<keyword evidence="5" id="KW-0479">Metal-binding</keyword>
<comment type="subunit">
    <text evidence="4">Monomer.</text>
</comment>
<evidence type="ECO:0000256" key="6">
    <source>
        <dbReference type="ARBA" id="ARBA00022801"/>
    </source>
</evidence>
<dbReference type="InterPro" id="IPR015797">
    <property type="entry name" value="NUDIX_hydrolase-like_dom_sf"/>
</dbReference>
<accession>A0ABP1R8I6</accession>
<evidence type="ECO:0000256" key="18">
    <source>
        <dbReference type="ARBA" id="ARBA00031927"/>
    </source>
</evidence>
<name>A0ABP1R8I6_9HEXA</name>
<feature type="domain" description="Nudix hydrolase" evidence="24">
    <location>
        <begin position="16"/>
        <end position="147"/>
    </location>
</feature>
<evidence type="ECO:0000256" key="21">
    <source>
        <dbReference type="ARBA" id="ARBA00048894"/>
    </source>
</evidence>
<proteinExistence type="inferred from homology"/>
<dbReference type="Proteomes" id="UP001642540">
    <property type="component" value="Unassembled WGS sequence"/>
</dbReference>
<comment type="subcellular location">
    <subcellularLocation>
        <location evidence="2">Nucleus</location>
    </subcellularLocation>
</comment>
<keyword evidence="26" id="KW-1185">Reference proteome</keyword>
<dbReference type="InterPro" id="IPR003563">
    <property type="entry name" value="8ODP"/>
</dbReference>
<keyword evidence="6" id="KW-0378">Hydrolase</keyword>
<comment type="catalytic activity">
    <reaction evidence="11">
        <text>8-oxo-dGTP + H2O = 8-oxo-dGMP + diphosphate + H(+)</text>
        <dbReference type="Rhea" id="RHEA:31575"/>
        <dbReference type="ChEBI" id="CHEBI:15377"/>
        <dbReference type="ChEBI" id="CHEBI:15378"/>
        <dbReference type="ChEBI" id="CHEBI:33019"/>
        <dbReference type="ChEBI" id="CHEBI:63224"/>
        <dbReference type="ChEBI" id="CHEBI:77896"/>
    </reaction>
    <physiologicalReaction direction="left-to-right" evidence="11">
        <dbReference type="Rhea" id="RHEA:31576"/>
    </physiologicalReaction>
</comment>
<dbReference type="SUPFAM" id="SSF55811">
    <property type="entry name" value="Nudix"/>
    <property type="match status" value="1"/>
</dbReference>
<evidence type="ECO:0000256" key="5">
    <source>
        <dbReference type="ARBA" id="ARBA00022723"/>
    </source>
</evidence>
<evidence type="ECO:0000256" key="11">
    <source>
        <dbReference type="ARBA" id="ARBA00024486"/>
    </source>
</evidence>
<evidence type="ECO:0000256" key="10">
    <source>
        <dbReference type="ARBA" id="ARBA00024459"/>
    </source>
</evidence>
<evidence type="ECO:0000256" key="9">
    <source>
        <dbReference type="ARBA" id="ARBA00024448"/>
    </source>
</evidence>
<evidence type="ECO:0000256" key="3">
    <source>
        <dbReference type="ARBA" id="ARBA00005582"/>
    </source>
</evidence>
<evidence type="ECO:0000256" key="15">
    <source>
        <dbReference type="ARBA" id="ARBA00029673"/>
    </source>
</evidence>
<comment type="catalytic activity">
    <reaction evidence="20">
        <text>N(6)-methyl-ATP + H2O = N(6)-methyl-AMP + diphosphate + H(+)</text>
        <dbReference type="Rhea" id="RHEA:67608"/>
        <dbReference type="ChEBI" id="CHEBI:15377"/>
        <dbReference type="ChEBI" id="CHEBI:15378"/>
        <dbReference type="ChEBI" id="CHEBI:33019"/>
        <dbReference type="ChEBI" id="CHEBI:144842"/>
        <dbReference type="ChEBI" id="CHEBI:172873"/>
    </reaction>
    <physiologicalReaction direction="left-to-right" evidence="20">
        <dbReference type="Rhea" id="RHEA:67609"/>
    </physiologicalReaction>
</comment>
<dbReference type="CDD" id="cd03427">
    <property type="entry name" value="NUDIX_MTH1_Nudt1"/>
    <property type="match status" value="1"/>
</dbReference>
<evidence type="ECO:0000256" key="23">
    <source>
        <dbReference type="ARBA" id="ARBA00053094"/>
    </source>
</evidence>
<dbReference type="Gene3D" id="3.90.79.10">
    <property type="entry name" value="Nucleoside Triphosphate Pyrophosphohydrolase"/>
    <property type="match status" value="1"/>
</dbReference>
<evidence type="ECO:0000256" key="8">
    <source>
        <dbReference type="ARBA" id="ARBA00023242"/>
    </source>
</evidence>
<evidence type="ECO:0000256" key="22">
    <source>
        <dbReference type="ARBA" id="ARBA00049032"/>
    </source>
</evidence>
<comment type="similarity">
    <text evidence="3">Belongs to the Nudix hydrolase family.</text>
</comment>
<reference evidence="25 26" key="1">
    <citation type="submission" date="2024-08" db="EMBL/GenBank/DDBJ databases">
        <authorList>
            <person name="Cucini C."/>
            <person name="Frati F."/>
        </authorList>
    </citation>
    <scope>NUCLEOTIDE SEQUENCE [LARGE SCALE GENOMIC DNA]</scope>
</reference>
<evidence type="ECO:0000256" key="4">
    <source>
        <dbReference type="ARBA" id="ARBA00011245"/>
    </source>
</evidence>
<dbReference type="PANTHER" id="PTHR43758:SF2">
    <property type="entry name" value="OXIDIZED PURINE NUCLEOSIDE TRIPHOSPHATE HYDROLASE"/>
    <property type="match status" value="1"/>
</dbReference>
<comment type="catalytic activity">
    <reaction evidence="22">
        <text>N(6)-methyl-dATP + H2O = N(6)-methyl-dAMP + diphosphate + H(+)</text>
        <dbReference type="Rhea" id="RHEA:67604"/>
        <dbReference type="ChEBI" id="CHEBI:15377"/>
        <dbReference type="ChEBI" id="CHEBI:15378"/>
        <dbReference type="ChEBI" id="CHEBI:33019"/>
        <dbReference type="ChEBI" id="CHEBI:169976"/>
        <dbReference type="ChEBI" id="CHEBI:172872"/>
    </reaction>
    <physiologicalReaction direction="left-to-right" evidence="22">
        <dbReference type="Rhea" id="RHEA:67605"/>
    </physiologicalReaction>
</comment>
<evidence type="ECO:0000313" key="26">
    <source>
        <dbReference type="Proteomes" id="UP001642540"/>
    </source>
</evidence>
<sequence>MTADADQCLDIPVDSKRKVMTLAFLSRDDEVLLGLKKRGLGEGLWNGFGGKVDPGEDIVDAAVREVKEECGLSVLPEDMEKFAIIHFEFVDDPVILEVHVFRCTKFSGAVEESEEMSPKWFPRNNVPHSQMWRDDEVWYPLYLSGTKFRAYFLFEGYTTILSYIIRDFYDHTVILKEQKKVADNHESNVVSLNSS</sequence>
<evidence type="ECO:0000256" key="16">
    <source>
        <dbReference type="ARBA" id="ARBA00030634"/>
    </source>
</evidence>
<comment type="catalytic activity">
    <reaction evidence="10">
        <text>2-oxo-dATP + H2O = 2-oxo-dAMP + diphosphate + H(+)</text>
        <dbReference type="Rhea" id="RHEA:31583"/>
        <dbReference type="ChEBI" id="CHEBI:15377"/>
        <dbReference type="ChEBI" id="CHEBI:15378"/>
        <dbReference type="ChEBI" id="CHEBI:33019"/>
        <dbReference type="ChEBI" id="CHEBI:63212"/>
        <dbReference type="ChEBI" id="CHEBI:77897"/>
        <dbReference type="EC" id="3.6.1.56"/>
    </reaction>
    <physiologicalReaction direction="left-to-right" evidence="10">
        <dbReference type="Rhea" id="RHEA:31584"/>
    </physiologicalReaction>
</comment>
<evidence type="ECO:0000256" key="19">
    <source>
        <dbReference type="ARBA" id="ARBA00032071"/>
    </source>
</evidence>
<evidence type="ECO:0000256" key="2">
    <source>
        <dbReference type="ARBA" id="ARBA00004123"/>
    </source>
</evidence>
<evidence type="ECO:0000256" key="14">
    <source>
        <dbReference type="ARBA" id="ARBA00026218"/>
    </source>
</evidence>
<keyword evidence="7" id="KW-0460">Magnesium</keyword>
<dbReference type="PROSITE" id="PS51462">
    <property type="entry name" value="NUDIX"/>
    <property type="match status" value="1"/>
</dbReference>
<evidence type="ECO:0000313" key="25">
    <source>
        <dbReference type="EMBL" id="CAL8122314.1"/>
    </source>
</evidence>
<comment type="catalytic activity">
    <reaction evidence="12">
        <text>2-oxo-ATP + H2O = 2-oxo-AMP + diphosphate + H(+)</text>
        <dbReference type="Rhea" id="RHEA:67392"/>
        <dbReference type="ChEBI" id="CHEBI:15377"/>
        <dbReference type="ChEBI" id="CHEBI:15378"/>
        <dbReference type="ChEBI" id="CHEBI:33019"/>
        <dbReference type="ChEBI" id="CHEBI:71395"/>
        <dbReference type="ChEBI" id="CHEBI:172878"/>
    </reaction>
    <physiologicalReaction direction="left-to-right" evidence="12">
        <dbReference type="Rhea" id="RHEA:67393"/>
    </physiologicalReaction>
</comment>
<evidence type="ECO:0000256" key="7">
    <source>
        <dbReference type="ARBA" id="ARBA00022842"/>
    </source>
</evidence>
<evidence type="ECO:0000259" key="24">
    <source>
        <dbReference type="PROSITE" id="PS51462"/>
    </source>
</evidence>
<dbReference type="PANTHER" id="PTHR43758">
    <property type="entry name" value="7,8-DIHYDRO-8-OXOGUANINE TRIPHOSPHATASE"/>
    <property type="match status" value="1"/>
</dbReference>
<organism evidence="25 26">
    <name type="scientific">Orchesella dallaii</name>
    <dbReference type="NCBI Taxonomy" id="48710"/>
    <lineage>
        <taxon>Eukaryota</taxon>
        <taxon>Metazoa</taxon>
        <taxon>Ecdysozoa</taxon>
        <taxon>Arthropoda</taxon>
        <taxon>Hexapoda</taxon>
        <taxon>Collembola</taxon>
        <taxon>Entomobryomorpha</taxon>
        <taxon>Entomobryoidea</taxon>
        <taxon>Orchesellidae</taxon>
        <taxon>Orchesellinae</taxon>
        <taxon>Orchesella</taxon>
    </lineage>
</organism>